<organism evidence="1">
    <name type="scientific">marine metagenome</name>
    <dbReference type="NCBI Taxonomy" id="408172"/>
    <lineage>
        <taxon>unclassified sequences</taxon>
        <taxon>metagenomes</taxon>
        <taxon>ecological metagenomes</taxon>
    </lineage>
</organism>
<name>A0A382VRB5_9ZZZZ</name>
<sequence>VRLVSEMHASLQEVLQPYFHEICGLFSITGLSLRKLEALSRLRSTRFLAFDDPGIAGEHTVVTKCFTTIFVKVH</sequence>
<feature type="non-terminal residue" evidence="1">
    <location>
        <position position="1"/>
    </location>
</feature>
<dbReference type="AlphaFoldDB" id="A0A382VRB5"/>
<protein>
    <submittedName>
        <fullName evidence="1">Uncharacterized protein</fullName>
    </submittedName>
</protein>
<proteinExistence type="predicted"/>
<gene>
    <name evidence="1" type="ORF">METZ01_LOCUS401887</name>
</gene>
<accession>A0A382VRB5</accession>
<evidence type="ECO:0000313" key="1">
    <source>
        <dbReference type="EMBL" id="SVD49033.1"/>
    </source>
</evidence>
<dbReference type="EMBL" id="UINC01154004">
    <property type="protein sequence ID" value="SVD49033.1"/>
    <property type="molecule type" value="Genomic_DNA"/>
</dbReference>
<reference evidence="1" key="1">
    <citation type="submission" date="2018-05" db="EMBL/GenBank/DDBJ databases">
        <authorList>
            <person name="Lanie J.A."/>
            <person name="Ng W.-L."/>
            <person name="Kazmierczak K.M."/>
            <person name="Andrzejewski T.M."/>
            <person name="Davidsen T.M."/>
            <person name="Wayne K.J."/>
            <person name="Tettelin H."/>
            <person name="Glass J.I."/>
            <person name="Rusch D."/>
            <person name="Podicherti R."/>
            <person name="Tsui H.-C.T."/>
            <person name="Winkler M.E."/>
        </authorList>
    </citation>
    <scope>NUCLEOTIDE SEQUENCE</scope>
</reference>